<keyword evidence="11 20" id="KW-0808">Transferase</keyword>
<comment type="similarity">
    <text evidence="7">Belongs to the CobU/CobP family.</text>
</comment>
<feature type="binding site" evidence="19">
    <location>
        <begin position="31"/>
        <end position="33"/>
    </location>
    <ligand>
        <name>GTP</name>
        <dbReference type="ChEBI" id="CHEBI:37565"/>
    </ligand>
</feature>
<feature type="binding site" evidence="19">
    <location>
        <position position="59"/>
    </location>
    <ligand>
        <name>GTP</name>
        <dbReference type="ChEBI" id="CHEBI:37565"/>
    </ligand>
</feature>
<keyword evidence="20" id="KW-0548">Nucleotidyltransferase</keyword>
<dbReference type="PANTHER" id="PTHR34848:SF1">
    <property type="entry name" value="BIFUNCTIONAL ADENOSYLCOBALAMIN BIOSYNTHESIS PROTEIN COBU"/>
    <property type="match status" value="1"/>
</dbReference>
<feature type="binding site" evidence="19">
    <location>
        <position position="77"/>
    </location>
    <ligand>
        <name>GTP</name>
        <dbReference type="ChEBI" id="CHEBI:37565"/>
    </ligand>
</feature>
<keyword evidence="12 19" id="KW-0547">Nucleotide-binding</keyword>
<comment type="catalytic activity">
    <reaction evidence="2">
        <text>adenosylcob(III)inamide phosphate + GTP + H(+) = adenosylcob(III)inamide-GDP + diphosphate</text>
        <dbReference type="Rhea" id="RHEA:22712"/>
        <dbReference type="ChEBI" id="CHEBI:15378"/>
        <dbReference type="ChEBI" id="CHEBI:33019"/>
        <dbReference type="ChEBI" id="CHEBI:37565"/>
        <dbReference type="ChEBI" id="CHEBI:58502"/>
        <dbReference type="ChEBI" id="CHEBI:60487"/>
        <dbReference type="EC" id="2.7.7.62"/>
    </reaction>
</comment>
<evidence type="ECO:0000256" key="18">
    <source>
        <dbReference type="PIRSR" id="PIRSR006135-1"/>
    </source>
</evidence>
<keyword evidence="15 19" id="KW-0342">GTP-binding</keyword>
<evidence type="ECO:0000256" key="10">
    <source>
        <dbReference type="ARBA" id="ARBA00022573"/>
    </source>
</evidence>
<dbReference type="PANTHER" id="PTHR34848">
    <property type="match status" value="1"/>
</dbReference>
<organism evidence="20 21">
    <name type="scientific">Tepidimicrobium xylanilyticum</name>
    <dbReference type="NCBI Taxonomy" id="1123352"/>
    <lineage>
        <taxon>Bacteria</taxon>
        <taxon>Bacillati</taxon>
        <taxon>Bacillota</taxon>
        <taxon>Tissierellia</taxon>
        <taxon>Tissierellales</taxon>
        <taxon>Tepidimicrobiaceae</taxon>
        <taxon>Tepidimicrobium</taxon>
    </lineage>
</organism>
<comment type="catalytic activity">
    <reaction evidence="3">
        <text>adenosylcob(III)inamide + GTP = adenosylcob(III)inamide phosphate + GDP + H(+)</text>
        <dbReference type="Rhea" id="RHEA:15765"/>
        <dbReference type="ChEBI" id="CHEBI:2480"/>
        <dbReference type="ChEBI" id="CHEBI:15378"/>
        <dbReference type="ChEBI" id="CHEBI:37565"/>
        <dbReference type="ChEBI" id="CHEBI:58189"/>
        <dbReference type="ChEBI" id="CHEBI:58502"/>
        <dbReference type="EC" id="2.7.1.156"/>
    </reaction>
</comment>
<dbReference type="EC" id="2.7.1.156" evidence="8"/>
<dbReference type="Pfam" id="PF02283">
    <property type="entry name" value="CobU"/>
    <property type="match status" value="1"/>
</dbReference>
<evidence type="ECO:0000256" key="5">
    <source>
        <dbReference type="ARBA" id="ARBA00004692"/>
    </source>
</evidence>
<evidence type="ECO:0000256" key="3">
    <source>
        <dbReference type="ARBA" id="ARBA00001522"/>
    </source>
</evidence>
<keyword evidence="10" id="KW-0169">Cobalamin biosynthesis</keyword>
<evidence type="ECO:0000256" key="4">
    <source>
        <dbReference type="ARBA" id="ARBA00003889"/>
    </source>
</evidence>
<dbReference type="PIRSF" id="PIRSF006135">
    <property type="entry name" value="CobU"/>
    <property type="match status" value="1"/>
</dbReference>
<evidence type="ECO:0000313" key="21">
    <source>
        <dbReference type="Proteomes" id="UP000198828"/>
    </source>
</evidence>
<evidence type="ECO:0000256" key="11">
    <source>
        <dbReference type="ARBA" id="ARBA00022679"/>
    </source>
</evidence>
<dbReference type="GO" id="GO:0005525">
    <property type="term" value="F:GTP binding"/>
    <property type="evidence" value="ECO:0007669"/>
    <property type="project" value="UniProtKB-KW"/>
</dbReference>
<proteinExistence type="inferred from homology"/>
<feature type="binding site" evidence="19">
    <location>
        <begin position="7"/>
        <end position="14"/>
    </location>
    <ligand>
        <name>GTP</name>
        <dbReference type="ChEBI" id="CHEBI:37565"/>
    </ligand>
</feature>
<evidence type="ECO:0000256" key="16">
    <source>
        <dbReference type="ARBA" id="ARBA00029570"/>
    </source>
</evidence>
<comment type="catalytic activity">
    <reaction evidence="1">
        <text>adenosylcob(III)inamide + ATP = adenosylcob(III)inamide phosphate + ADP + H(+)</text>
        <dbReference type="Rhea" id="RHEA:15769"/>
        <dbReference type="ChEBI" id="CHEBI:2480"/>
        <dbReference type="ChEBI" id="CHEBI:15378"/>
        <dbReference type="ChEBI" id="CHEBI:30616"/>
        <dbReference type="ChEBI" id="CHEBI:58502"/>
        <dbReference type="ChEBI" id="CHEBI:456216"/>
        <dbReference type="EC" id="2.7.1.156"/>
    </reaction>
</comment>
<dbReference type="Proteomes" id="UP000198828">
    <property type="component" value="Unassembled WGS sequence"/>
</dbReference>
<feature type="active site" description="GMP-histidine intermediate" evidence="18">
    <location>
        <position position="47"/>
    </location>
</feature>
<comment type="pathway">
    <text evidence="6">Cofactor biosynthesis; adenosylcobalamin biosynthesis; adenosylcobalamin from cob(II)yrinate a,c-diamide: step 5/7.</text>
</comment>
<name>A0A1H2TLI6_9FIRM</name>
<evidence type="ECO:0000256" key="9">
    <source>
        <dbReference type="ARBA" id="ARBA00012523"/>
    </source>
</evidence>
<feature type="binding site" evidence="19">
    <location>
        <begin position="48"/>
        <end position="51"/>
    </location>
    <ligand>
        <name>GTP</name>
        <dbReference type="ChEBI" id="CHEBI:37565"/>
    </ligand>
</feature>
<evidence type="ECO:0000256" key="12">
    <source>
        <dbReference type="ARBA" id="ARBA00022741"/>
    </source>
</evidence>
<evidence type="ECO:0000313" key="20">
    <source>
        <dbReference type="EMBL" id="SDW44722.1"/>
    </source>
</evidence>
<dbReference type="GO" id="GO:0008820">
    <property type="term" value="F:cobinamide phosphate guanylyltransferase activity"/>
    <property type="evidence" value="ECO:0007669"/>
    <property type="project" value="UniProtKB-EC"/>
</dbReference>
<evidence type="ECO:0000256" key="19">
    <source>
        <dbReference type="PIRSR" id="PIRSR006135-2"/>
    </source>
</evidence>
<dbReference type="EC" id="2.7.7.62" evidence="9"/>
<comment type="pathway">
    <text evidence="5">Cofactor biosynthesis; adenosylcobalamin biosynthesis; adenosylcobalamin from cob(II)yrinate a,c-diamide: step 6/7.</text>
</comment>
<keyword evidence="21" id="KW-1185">Reference proteome</keyword>
<keyword evidence="14" id="KW-0067">ATP-binding</keyword>
<evidence type="ECO:0000256" key="14">
    <source>
        <dbReference type="ARBA" id="ARBA00022840"/>
    </source>
</evidence>
<dbReference type="Gene3D" id="3.40.50.300">
    <property type="entry name" value="P-loop containing nucleotide triphosphate hydrolases"/>
    <property type="match status" value="1"/>
</dbReference>
<dbReference type="CDD" id="cd00544">
    <property type="entry name" value="CobU"/>
    <property type="match status" value="1"/>
</dbReference>
<dbReference type="AlphaFoldDB" id="A0A1H2TLI6"/>
<evidence type="ECO:0000256" key="8">
    <source>
        <dbReference type="ARBA" id="ARBA00012016"/>
    </source>
</evidence>
<reference evidence="20 21" key="1">
    <citation type="submission" date="2016-10" db="EMBL/GenBank/DDBJ databases">
        <authorList>
            <person name="de Groot N.N."/>
        </authorList>
    </citation>
    <scope>NUCLEOTIDE SEQUENCE [LARGE SCALE GENOMIC DNA]</scope>
    <source>
        <strain evidence="20 21">DSM 23310</strain>
    </source>
</reference>
<evidence type="ECO:0000256" key="15">
    <source>
        <dbReference type="ARBA" id="ARBA00023134"/>
    </source>
</evidence>
<evidence type="ECO:0000256" key="17">
    <source>
        <dbReference type="ARBA" id="ARBA00030571"/>
    </source>
</evidence>
<evidence type="ECO:0000256" key="13">
    <source>
        <dbReference type="ARBA" id="ARBA00022777"/>
    </source>
</evidence>
<dbReference type="OrthoDB" id="9799422at2"/>
<gene>
    <name evidence="20" type="ORF">SAMN05660923_00747</name>
</gene>
<dbReference type="SUPFAM" id="SSF52540">
    <property type="entry name" value="P-loop containing nucleoside triphosphate hydrolases"/>
    <property type="match status" value="1"/>
</dbReference>
<dbReference type="NCBIfam" id="NF004469">
    <property type="entry name" value="PRK05800.1"/>
    <property type="match status" value="1"/>
</dbReference>
<comment type="function">
    <text evidence="4">Catalyzes ATP-dependent phosphorylation of adenosylcobinamide and addition of GMP to adenosylcobinamide phosphate.</text>
</comment>
<dbReference type="GO" id="GO:0043752">
    <property type="term" value="F:adenosylcobinamide kinase activity"/>
    <property type="evidence" value="ECO:0007669"/>
    <property type="project" value="UniProtKB-EC"/>
</dbReference>
<evidence type="ECO:0000256" key="1">
    <source>
        <dbReference type="ARBA" id="ARBA00000312"/>
    </source>
</evidence>
<evidence type="ECO:0000256" key="6">
    <source>
        <dbReference type="ARBA" id="ARBA00005159"/>
    </source>
</evidence>
<sequence>MVILVTGGARSGKSSFAENLYRDKKDVVYIATSKIWDKEMEERIKLHRESRPFHWRTYEGYYSLTDALGEEKNYLLDCITLLSSNIMFDVTDGKDYIDYNLQKEVENRIFDELYSLIQAIEERRYNLVLVTNEVGYSLVPDNHIGRVFRDIQGRINQRIAALSHEVYLVCCGIPVKIK</sequence>
<dbReference type="InterPro" id="IPR003203">
    <property type="entry name" value="CobU/CobP"/>
</dbReference>
<dbReference type="EMBL" id="FNNG01000002">
    <property type="protein sequence ID" value="SDW44722.1"/>
    <property type="molecule type" value="Genomic_DNA"/>
</dbReference>
<evidence type="ECO:0000256" key="7">
    <source>
        <dbReference type="ARBA" id="ARBA00007490"/>
    </source>
</evidence>
<dbReference type="RefSeq" id="WP_093750997.1">
    <property type="nucleotide sequence ID" value="NZ_FNNG01000002.1"/>
</dbReference>
<evidence type="ECO:0000256" key="2">
    <source>
        <dbReference type="ARBA" id="ARBA00000711"/>
    </source>
</evidence>
<dbReference type="GO" id="GO:0005524">
    <property type="term" value="F:ATP binding"/>
    <property type="evidence" value="ECO:0007669"/>
    <property type="project" value="UniProtKB-KW"/>
</dbReference>
<dbReference type="UniPathway" id="UPA00148">
    <property type="reaction ID" value="UER00236"/>
</dbReference>
<accession>A0A1H2TLI6</accession>
<keyword evidence="13 20" id="KW-0418">Kinase</keyword>
<dbReference type="InterPro" id="IPR027417">
    <property type="entry name" value="P-loop_NTPase"/>
</dbReference>
<protein>
    <recommendedName>
        <fullName evidence="16">Adenosylcobinamide kinase</fullName>
        <ecNumber evidence="8">2.7.1.156</ecNumber>
        <ecNumber evidence="9">2.7.7.62</ecNumber>
    </recommendedName>
    <alternativeName>
        <fullName evidence="17">Adenosylcobinamide-phosphate guanylyltransferase</fullName>
    </alternativeName>
</protein>
<dbReference type="GO" id="GO:0009236">
    <property type="term" value="P:cobalamin biosynthetic process"/>
    <property type="evidence" value="ECO:0007669"/>
    <property type="project" value="UniProtKB-UniPathway"/>
</dbReference>